<dbReference type="Pfam" id="PF08545">
    <property type="entry name" value="ACP_syn_III"/>
    <property type="match status" value="1"/>
</dbReference>
<sequence length="414" mass="44483">MPNNDNQHAADPRATTAERQLDATGNHRVLITGTGLYTPEHAVSNEALVASFNAWVAADNAANAEAIARGEREPRTESSAEFIVKASGIHSRYVLDAEGILDPERMRPRLPARDNDQPSVQCEMGVAAAREALAAAGVKAEELDLVIVACSNLERPYPAVAVELQAALEAGGYAFDMNVACSSATFGIETAANAIRSGSAQRVLMVNPEICSAHLNFRDRDSHFIFGDACTAVVLEAADVATRTDGFEVLGTRLVTRFSNAIRNNFGFLNRTAVLEDDVASATTLDSATHREQADDKLFIQEGRRVFREVCPMVAELITTHLGELEADGGDLDRMWLHQANRHMNDMIARRVLGRDPSSEEAPIILDRYANTSSAGSVIAFHLHHADLPAGSLGVLCSFGAGYSAGSVLLKRCG</sequence>
<proteinExistence type="predicted"/>
<dbReference type="NCBIfam" id="NF005703">
    <property type="entry name" value="PRK07515.1"/>
    <property type="match status" value="1"/>
</dbReference>
<keyword evidence="2" id="KW-0012">Acyltransferase</keyword>
<accession>A0ABU9GBD8</accession>
<dbReference type="InterPro" id="IPR013747">
    <property type="entry name" value="ACP_syn_III_C"/>
</dbReference>
<reference evidence="6 7" key="1">
    <citation type="submission" date="2024-02" db="EMBL/GenBank/DDBJ databases">
        <title>Bacteria isolated from the canopy kelp, Nereocystis luetkeana.</title>
        <authorList>
            <person name="Pfister C.A."/>
            <person name="Younker I.T."/>
            <person name="Light S.H."/>
        </authorList>
    </citation>
    <scope>NUCLEOTIDE SEQUENCE [LARGE SCALE GENOMIC DNA]</scope>
    <source>
        <strain evidence="6 7">TI.5.07</strain>
    </source>
</reference>
<dbReference type="Gene3D" id="3.40.47.10">
    <property type="match status" value="2"/>
</dbReference>
<dbReference type="CDD" id="cd00830">
    <property type="entry name" value="KAS_III"/>
    <property type="match status" value="1"/>
</dbReference>
<feature type="domain" description="Beta-ketoacyl-[acyl-carrier-protein] synthase III C-terminal" evidence="4">
    <location>
        <begin position="329"/>
        <end position="411"/>
    </location>
</feature>
<evidence type="ECO:0000313" key="7">
    <source>
        <dbReference type="Proteomes" id="UP001378242"/>
    </source>
</evidence>
<keyword evidence="7" id="KW-1185">Reference proteome</keyword>
<organism evidence="6 7">
    <name type="scientific">Cobetia marina</name>
    <name type="common">Deleya marina</name>
    <dbReference type="NCBI Taxonomy" id="28258"/>
    <lineage>
        <taxon>Bacteria</taxon>
        <taxon>Pseudomonadati</taxon>
        <taxon>Pseudomonadota</taxon>
        <taxon>Gammaproteobacteria</taxon>
        <taxon>Oceanospirillales</taxon>
        <taxon>Halomonadaceae</taxon>
        <taxon>Cobetia</taxon>
    </lineage>
</organism>
<name>A0ABU9GBD8_COBMA</name>
<dbReference type="RefSeq" id="WP_279876114.1">
    <property type="nucleotide sequence ID" value="NZ_JAUOSQ010000004.1"/>
</dbReference>
<dbReference type="PANTHER" id="PTHR34069">
    <property type="entry name" value="3-OXOACYL-[ACYL-CARRIER-PROTEIN] SYNTHASE 3"/>
    <property type="match status" value="1"/>
</dbReference>
<dbReference type="PANTHER" id="PTHR34069:SF2">
    <property type="entry name" value="BETA-KETOACYL-[ACYL-CARRIER-PROTEIN] SYNTHASE III"/>
    <property type="match status" value="1"/>
</dbReference>
<dbReference type="Pfam" id="PF08541">
    <property type="entry name" value="ACP_syn_III_C"/>
    <property type="match status" value="1"/>
</dbReference>
<feature type="region of interest" description="Disordered" evidence="3">
    <location>
        <begin position="1"/>
        <end position="25"/>
    </location>
</feature>
<dbReference type="EMBL" id="JBAKAP010000002">
    <property type="protein sequence ID" value="MEL0615781.1"/>
    <property type="molecule type" value="Genomic_DNA"/>
</dbReference>
<evidence type="ECO:0000256" key="3">
    <source>
        <dbReference type="SAM" id="MobiDB-lite"/>
    </source>
</evidence>
<dbReference type="InterPro" id="IPR016039">
    <property type="entry name" value="Thiolase-like"/>
</dbReference>
<evidence type="ECO:0000259" key="5">
    <source>
        <dbReference type="Pfam" id="PF08545"/>
    </source>
</evidence>
<gene>
    <name evidence="6" type="ORF">V6243_02985</name>
</gene>
<evidence type="ECO:0000313" key="6">
    <source>
        <dbReference type="EMBL" id="MEL0615781.1"/>
    </source>
</evidence>
<keyword evidence="1" id="KW-0808">Transferase</keyword>
<dbReference type="SUPFAM" id="SSF53901">
    <property type="entry name" value="Thiolase-like"/>
    <property type="match status" value="1"/>
</dbReference>
<protein>
    <submittedName>
        <fullName evidence="6">Beta-ketoacyl-ACP synthase III</fullName>
    </submittedName>
</protein>
<dbReference type="InterPro" id="IPR013751">
    <property type="entry name" value="ACP_syn_III_N"/>
</dbReference>
<evidence type="ECO:0000259" key="4">
    <source>
        <dbReference type="Pfam" id="PF08541"/>
    </source>
</evidence>
<feature type="domain" description="Beta-ketoacyl-[acyl-carrier-protein] synthase III N-terminal" evidence="5">
    <location>
        <begin position="175"/>
        <end position="246"/>
    </location>
</feature>
<comment type="caution">
    <text evidence="6">The sequence shown here is derived from an EMBL/GenBank/DDBJ whole genome shotgun (WGS) entry which is preliminary data.</text>
</comment>
<evidence type="ECO:0000256" key="2">
    <source>
        <dbReference type="ARBA" id="ARBA00023315"/>
    </source>
</evidence>
<dbReference type="Proteomes" id="UP001378242">
    <property type="component" value="Unassembled WGS sequence"/>
</dbReference>
<evidence type="ECO:0000256" key="1">
    <source>
        <dbReference type="ARBA" id="ARBA00022679"/>
    </source>
</evidence>